<protein>
    <submittedName>
        <fullName evidence="1">Uncharacterized protein</fullName>
    </submittedName>
</protein>
<organism evidence="1 2">
    <name type="scientific">Batillaria attramentaria</name>
    <dbReference type="NCBI Taxonomy" id="370345"/>
    <lineage>
        <taxon>Eukaryota</taxon>
        <taxon>Metazoa</taxon>
        <taxon>Spiralia</taxon>
        <taxon>Lophotrochozoa</taxon>
        <taxon>Mollusca</taxon>
        <taxon>Gastropoda</taxon>
        <taxon>Caenogastropoda</taxon>
        <taxon>Sorbeoconcha</taxon>
        <taxon>Cerithioidea</taxon>
        <taxon>Batillariidae</taxon>
        <taxon>Batillaria</taxon>
    </lineage>
</organism>
<proteinExistence type="predicted"/>
<dbReference type="EMBL" id="JACVVK020000266">
    <property type="protein sequence ID" value="KAK7481148.1"/>
    <property type="molecule type" value="Genomic_DNA"/>
</dbReference>
<evidence type="ECO:0000313" key="1">
    <source>
        <dbReference type="EMBL" id="KAK7481148.1"/>
    </source>
</evidence>
<reference evidence="1 2" key="1">
    <citation type="journal article" date="2023" name="Sci. Data">
        <title>Genome assembly of the Korean intertidal mud-creeper Batillaria attramentaria.</title>
        <authorList>
            <person name="Patra A.K."/>
            <person name="Ho P.T."/>
            <person name="Jun S."/>
            <person name="Lee S.J."/>
            <person name="Kim Y."/>
            <person name="Won Y.J."/>
        </authorList>
    </citation>
    <scope>NUCLEOTIDE SEQUENCE [LARGE SCALE GENOMIC DNA]</scope>
    <source>
        <strain evidence="1">Wonlab-2016</strain>
    </source>
</reference>
<evidence type="ECO:0000313" key="2">
    <source>
        <dbReference type="Proteomes" id="UP001519460"/>
    </source>
</evidence>
<name>A0ABD0K2F9_9CAEN</name>
<dbReference type="Proteomes" id="UP001519460">
    <property type="component" value="Unassembled WGS sequence"/>
</dbReference>
<gene>
    <name evidence="1" type="ORF">BaRGS_00027581</name>
</gene>
<accession>A0ABD0K2F9</accession>
<comment type="caution">
    <text evidence="1">The sequence shown here is derived from an EMBL/GenBank/DDBJ whole genome shotgun (WGS) entry which is preliminary data.</text>
</comment>
<sequence length="104" mass="11711">MLRSKFWSGLASPAMRDALRHRVDSGATFSDILRWQRDKFEAESGGNTVIHTASAQQPAGVSQQLERIMQRLDNLDRSDCPVQRSQGKCYKCKTEGTSPSRLQK</sequence>
<keyword evidence="2" id="KW-1185">Reference proteome</keyword>
<dbReference type="AlphaFoldDB" id="A0ABD0K2F9"/>